<sequence length="211" mass="22882">MSRASQKLAIQAAIEQRKGMPAIGAAELAAAGGTAGSLVHRQVELRGTWVAPGTVYLDNRQMQAKPGFYVVTPLRLEGAGGAVLVERGWVQRNFTDRAKLPLVETPAGPVVVRGLVAPLPSKLYDFGSAGSGPIRQNLDLAQFRAETGLPLLGVSVQQTGPASEGLLRDWPEPTTGVERHYGYAFQWWALAVLIATLYAWFQFIAPRRKRH</sequence>
<evidence type="ECO:0000256" key="1">
    <source>
        <dbReference type="ARBA" id="ARBA00004370"/>
    </source>
</evidence>
<name>A0A931H6F9_9BURK</name>
<comment type="similarity">
    <text evidence="2 6">Belongs to the SURF1 family.</text>
</comment>
<keyword evidence="5 6" id="KW-0472">Membrane</keyword>
<dbReference type="EMBL" id="JADWYS010000001">
    <property type="protein sequence ID" value="MBG9389530.1"/>
    <property type="molecule type" value="Genomic_DNA"/>
</dbReference>
<keyword evidence="3 6" id="KW-0812">Transmembrane</keyword>
<evidence type="ECO:0000313" key="8">
    <source>
        <dbReference type="Proteomes" id="UP000651050"/>
    </source>
</evidence>
<dbReference type="AlphaFoldDB" id="A0A931H6F9"/>
<keyword evidence="6" id="KW-1003">Cell membrane</keyword>
<dbReference type="InterPro" id="IPR002994">
    <property type="entry name" value="Surf1/Shy1"/>
</dbReference>
<dbReference type="InterPro" id="IPR045214">
    <property type="entry name" value="Surf1/Surf4"/>
</dbReference>
<keyword evidence="4 6" id="KW-1133">Transmembrane helix</keyword>
<comment type="caution">
    <text evidence="6">Lacks conserved residue(s) required for the propagation of feature annotation.</text>
</comment>
<dbReference type="PROSITE" id="PS50895">
    <property type="entry name" value="SURF1"/>
    <property type="match status" value="1"/>
</dbReference>
<gene>
    <name evidence="7" type="ORF">I5803_15980</name>
</gene>
<evidence type="ECO:0000256" key="6">
    <source>
        <dbReference type="RuleBase" id="RU363076"/>
    </source>
</evidence>
<protein>
    <recommendedName>
        <fullName evidence="6">SURF1-like protein</fullName>
    </recommendedName>
</protein>
<dbReference type="CDD" id="cd06662">
    <property type="entry name" value="SURF1"/>
    <property type="match status" value="1"/>
</dbReference>
<dbReference type="GO" id="GO:0005886">
    <property type="term" value="C:plasma membrane"/>
    <property type="evidence" value="ECO:0007669"/>
    <property type="project" value="UniProtKB-SubCell"/>
</dbReference>
<reference evidence="7" key="1">
    <citation type="submission" date="2020-11" db="EMBL/GenBank/DDBJ databases">
        <title>Bacterial whole genome sequence for Caenimonas sp. DR4.4.</title>
        <authorList>
            <person name="Le V."/>
            <person name="Ko S.-R."/>
            <person name="Ahn C.-Y."/>
            <person name="Oh H.-M."/>
        </authorList>
    </citation>
    <scope>NUCLEOTIDE SEQUENCE</scope>
    <source>
        <strain evidence="7">DR4.4</strain>
    </source>
</reference>
<comment type="subcellular location">
    <subcellularLocation>
        <location evidence="6">Cell membrane</location>
        <topology evidence="6">Multi-pass membrane protein</topology>
    </subcellularLocation>
    <subcellularLocation>
        <location evidence="1">Membrane</location>
    </subcellularLocation>
</comment>
<evidence type="ECO:0000313" key="7">
    <source>
        <dbReference type="EMBL" id="MBG9389530.1"/>
    </source>
</evidence>
<evidence type="ECO:0000256" key="3">
    <source>
        <dbReference type="ARBA" id="ARBA00022692"/>
    </source>
</evidence>
<evidence type="ECO:0000256" key="2">
    <source>
        <dbReference type="ARBA" id="ARBA00007165"/>
    </source>
</evidence>
<organism evidence="7 8">
    <name type="scientific">Caenimonas aquaedulcis</name>
    <dbReference type="NCBI Taxonomy" id="2793270"/>
    <lineage>
        <taxon>Bacteria</taxon>
        <taxon>Pseudomonadati</taxon>
        <taxon>Pseudomonadota</taxon>
        <taxon>Betaproteobacteria</taxon>
        <taxon>Burkholderiales</taxon>
        <taxon>Comamonadaceae</taxon>
        <taxon>Caenimonas</taxon>
    </lineage>
</organism>
<comment type="caution">
    <text evidence="7">The sequence shown here is derived from an EMBL/GenBank/DDBJ whole genome shotgun (WGS) entry which is preliminary data.</text>
</comment>
<feature type="transmembrane region" description="Helical" evidence="6">
    <location>
        <begin position="185"/>
        <end position="205"/>
    </location>
</feature>
<dbReference type="Pfam" id="PF02104">
    <property type="entry name" value="SURF1"/>
    <property type="match status" value="1"/>
</dbReference>
<keyword evidence="8" id="KW-1185">Reference proteome</keyword>
<evidence type="ECO:0000256" key="4">
    <source>
        <dbReference type="ARBA" id="ARBA00022989"/>
    </source>
</evidence>
<dbReference type="Proteomes" id="UP000651050">
    <property type="component" value="Unassembled WGS sequence"/>
</dbReference>
<accession>A0A931H6F9</accession>
<evidence type="ECO:0000256" key="5">
    <source>
        <dbReference type="ARBA" id="ARBA00023136"/>
    </source>
</evidence>
<dbReference type="PANTHER" id="PTHR23427">
    <property type="entry name" value="SURFEIT LOCUS PROTEIN"/>
    <property type="match status" value="1"/>
</dbReference>
<dbReference type="PANTHER" id="PTHR23427:SF2">
    <property type="entry name" value="SURFEIT LOCUS PROTEIN 1"/>
    <property type="match status" value="1"/>
</dbReference>
<proteinExistence type="inferred from homology"/>